<name>A0A507D0B0_9FUNG</name>
<comment type="caution">
    <text evidence="2">The sequence shown here is derived from an EMBL/GenBank/DDBJ whole genome shotgun (WGS) entry which is preliminary data.</text>
</comment>
<dbReference type="AlphaFoldDB" id="A0A507D0B0"/>
<dbReference type="Proteomes" id="UP000317494">
    <property type="component" value="Unassembled WGS sequence"/>
</dbReference>
<feature type="compositionally biased region" description="Low complexity" evidence="1">
    <location>
        <begin position="131"/>
        <end position="147"/>
    </location>
</feature>
<evidence type="ECO:0000313" key="3">
    <source>
        <dbReference type="EMBL" id="TPX44843.1"/>
    </source>
</evidence>
<keyword evidence="4" id="KW-1185">Reference proteome</keyword>
<evidence type="ECO:0000313" key="2">
    <source>
        <dbReference type="EMBL" id="TPX44835.1"/>
    </source>
</evidence>
<sequence>MLPFSSSSSSSSSLGSHTIASDCGTAYYDHTGHHLQNEMMMMMMDYAPSSSTSTAAGNTSTSGHGIMHLLAKRIHNKIPQMCKTSSGDPSCPPSSSSSSSSSSSNATSSPPCDSALTPNTGLWARARSKSAESTASSASNLSSASSSNTIDSKVKFTAFAPSSSSNQERWRRNTSKHTRNRTTDTAISSPSMVSDDSSSCTDHEWDIITMYSDTPRSASSPILSDHTLTLDDVPDDIPHGPAISPPRQWLDSSPPRSVRGLLGIHAVVTSSPILDLHNHSPYKKVQHPVIPFEKMLSEELWDVTIKKSLFGV</sequence>
<feature type="region of interest" description="Disordered" evidence="1">
    <location>
        <begin position="160"/>
        <end position="198"/>
    </location>
</feature>
<feature type="compositionally biased region" description="Low complexity" evidence="1">
    <location>
        <begin position="85"/>
        <end position="114"/>
    </location>
</feature>
<evidence type="ECO:0000256" key="1">
    <source>
        <dbReference type="SAM" id="MobiDB-lite"/>
    </source>
</evidence>
<organism evidence="2 4">
    <name type="scientific">Synchytrium endobioticum</name>
    <dbReference type="NCBI Taxonomy" id="286115"/>
    <lineage>
        <taxon>Eukaryota</taxon>
        <taxon>Fungi</taxon>
        <taxon>Fungi incertae sedis</taxon>
        <taxon>Chytridiomycota</taxon>
        <taxon>Chytridiomycota incertae sedis</taxon>
        <taxon>Chytridiomycetes</taxon>
        <taxon>Synchytriales</taxon>
        <taxon>Synchytriaceae</taxon>
        <taxon>Synchytrium</taxon>
    </lineage>
</organism>
<gene>
    <name evidence="2" type="ORF">SeMB42_g04183</name>
    <name evidence="3" type="ORF">SeMB42_g04188</name>
</gene>
<dbReference type="EMBL" id="QEAN01000164">
    <property type="protein sequence ID" value="TPX44835.1"/>
    <property type="molecule type" value="Genomic_DNA"/>
</dbReference>
<reference evidence="2 4" key="1">
    <citation type="journal article" date="2019" name="Sci. Rep.">
        <title>Comparative genomics of chytrid fungi reveal insights into the obligate biotrophic and pathogenic lifestyle of Synchytrium endobioticum.</title>
        <authorList>
            <person name="van de Vossenberg B.T.L.H."/>
            <person name="Warris S."/>
            <person name="Nguyen H.D.T."/>
            <person name="van Gent-Pelzer M.P.E."/>
            <person name="Joly D.L."/>
            <person name="van de Geest H.C."/>
            <person name="Bonants P.J.M."/>
            <person name="Smith D.S."/>
            <person name="Levesque C.A."/>
            <person name="van der Lee T.A.J."/>
        </authorList>
    </citation>
    <scope>NUCLEOTIDE SEQUENCE [LARGE SCALE GENOMIC DNA]</scope>
    <source>
        <strain evidence="2 4">MB42</strain>
    </source>
</reference>
<dbReference type="EMBL" id="QEAN01000164">
    <property type="protein sequence ID" value="TPX44843.1"/>
    <property type="molecule type" value="Genomic_DNA"/>
</dbReference>
<feature type="region of interest" description="Disordered" evidence="1">
    <location>
        <begin position="80"/>
        <end position="147"/>
    </location>
</feature>
<dbReference type="VEuPathDB" id="FungiDB:SeMB42_g04183"/>
<proteinExistence type="predicted"/>
<evidence type="ECO:0000313" key="4">
    <source>
        <dbReference type="Proteomes" id="UP000317494"/>
    </source>
</evidence>
<feature type="compositionally biased region" description="Low complexity" evidence="1">
    <location>
        <begin position="188"/>
        <end position="198"/>
    </location>
</feature>
<protein>
    <submittedName>
        <fullName evidence="2">Uncharacterized protein</fullName>
    </submittedName>
</protein>
<accession>A0A507D0B0</accession>
<dbReference type="VEuPathDB" id="FungiDB:SeMB42_g04188"/>